<evidence type="ECO:0000313" key="2">
    <source>
        <dbReference type="Proteomes" id="UP000059574"/>
    </source>
</evidence>
<dbReference type="InterPro" id="IPR006059">
    <property type="entry name" value="SBP"/>
</dbReference>
<reference evidence="2" key="1">
    <citation type="submission" date="2015-11" db="EMBL/GenBank/DDBJ databases">
        <authorList>
            <person name="Kumar R."/>
            <person name="Singh D."/>
            <person name="Swarnkar M.K."/>
            <person name="Singh A.K."/>
            <person name="Kumar S."/>
        </authorList>
    </citation>
    <scope>NUCLEOTIDE SEQUENCE [LARGE SCALE GENOMIC DNA]</scope>
    <source>
        <strain evidence="2">ERGS4:06</strain>
    </source>
</reference>
<dbReference type="Pfam" id="PF01547">
    <property type="entry name" value="SBP_bac_1"/>
    <property type="match status" value="1"/>
</dbReference>
<dbReference type="EMBL" id="CP013200">
    <property type="protein sequence ID" value="ALO67160.1"/>
    <property type="molecule type" value="Genomic_DNA"/>
</dbReference>
<dbReference type="OrthoDB" id="8317736at2"/>
<proteinExistence type="predicted"/>
<evidence type="ECO:0000313" key="1">
    <source>
        <dbReference type="EMBL" id="ALO67160.1"/>
    </source>
</evidence>
<name>A0A0S2M0X0_9MICC</name>
<dbReference type="Gene3D" id="3.40.190.10">
    <property type="entry name" value="Periplasmic binding protein-like II"/>
    <property type="match status" value="2"/>
</dbReference>
<gene>
    <name evidence="1" type="ORF">AS189_12420</name>
</gene>
<accession>A0A0S2M0X0</accession>
<sequence length="443" mass="46992">MEHKTSSRRSFLTLAGLAPLAVWGLSACGTSGPGGDKGAAGSASMWSLTGPPGETIRKNSIDTFNKANADTQVKLTLFQNDAFKTKIKTAIGAGEAPTMIYGWGGGGLKTYAQAEQVLDLTSWLEENPKVKDKLFPSAFGAATIDGKIYALPNETVAPIILFFNKTLFDKAGAQPPKTWDDLMALTKTFNDLGIAPISLAGQSRWTSMMWLELMFDRVGGPEVFNDVFAGKENAWSNPAALEALTKIQELVSANGFIKGFNSITADSNADQALLYTGKAAMMLHGAWTYGGMKADGGDFVPGGNLGWVDFPTVAGGKGDAKNGVGNPGQYMSISSKATAEEVDTAKKYFAEGLLSPAEVSAWIESGAVPIVVGIEDQLAATADKDFLTYVYNSAKDAPNFQQSWDQALTPTAAEALLNNIDQLFTKSITPEKFASNMNATIGK</sequence>
<protein>
    <submittedName>
        <fullName evidence="1">Sugar ABC transporter substrate-binding protein</fullName>
    </submittedName>
</protein>
<reference evidence="1 2" key="2">
    <citation type="journal article" date="2016" name="J. Biotechnol.">
        <title>Complete genome sequence of Arthrobacter alpinus ERGS4:06, a yellow pigmented bacterium tolerant to cold and radiations isolated from Sikkim Himalaya.</title>
        <authorList>
            <person name="Kumar R."/>
            <person name="Singh D."/>
            <person name="Swarnkar M.K."/>
            <person name="Singh A.K."/>
            <person name="Kumar S."/>
        </authorList>
    </citation>
    <scope>NUCLEOTIDE SEQUENCE [LARGE SCALE GENOMIC DNA]</scope>
    <source>
        <strain evidence="1 2">ERGS4:06</strain>
    </source>
</reference>
<organism evidence="1 2">
    <name type="scientific">Arthrobacter alpinus</name>
    <dbReference type="NCBI Taxonomy" id="656366"/>
    <lineage>
        <taxon>Bacteria</taxon>
        <taxon>Bacillati</taxon>
        <taxon>Actinomycetota</taxon>
        <taxon>Actinomycetes</taxon>
        <taxon>Micrococcales</taxon>
        <taxon>Micrococcaceae</taxon>
        <taxon>Arthrobacter</taxon>
    </lineage>
</organism>
<dbReference type="PROSITE" id="PS51318">
    <property type="entry name" value="TAT"/>
    <property type="match status" value="1"/>
</dbReference>
<dbReference type="InterPro" id="IPR050490">
    <property type="entry name" value="Bact_solute-bd_prot1"/>
</dbReference>
<dbReference type="PANTHER" id="PTHR43649">
    <property type="entry name" value="ARABINOSE-BINDING PROTEIN-RELATED"/>
    <property type="match status" value="1"/>
</dbReference>
<dbReference type="Proteomes" id="UP000059574">
    <property type="component" value="Chromosome"/>
</dbReference>
<dbReference type="SUPFAM" id="SSF53850">
    <property type="entry name" value="Periplasmic binding protein-like II"/>
    <property type="match status" value="1"/>
</dbReference>
<dbReference type="InterPro" id="IPR006311">
    <property type="entry name" value="TAT_signal"/>
</dbReference>
<dbReference type="AlphaFoldDB" id="A0A0S2M0X0"/>
<dbReference type="PANTHER" id="PTHR43649:SF14">
    <property type="entry name" value="BLR3389 PROTEIN"/>
    <property type="match status" value="1"/>
</dbReference>
<dbReference type="PROSITE" id="PS51257">
    <property type="entry name" value="PROKAR_LIPOPROTEIN"/>
    <property type="match status" value="1"/>
</dbReference>
<dbReference type="RefSeq" id="WP_062289408.1">
    <property type="nucleotide sequence ID" value="NZ_CP013200.1"/>
</dbReference>